<proteinExistence type="predicted"/>
<evidence type="ECO:0000313" key="3">
    <source>
        <dbReference type="Proteomes" id="UP001172155"/>
    </source>
</evidence>
<dbReference type="Proteomes" id="UP001172155">
    <property type="component" value="Unassembled WGS sequence"/>
</dbReference>
<dbReference type="EMBL" id="JAUKUD010000001">
    <property type="protein sequence ID" value="KAK0752812.1"/>
    <property type="molecule type" value="Genomic_DNA"/>
</dbReference>
<feature type="compositionally biased region" description="Polar residues" evidence="1">
    <location>
        <begin position="88"/>
        <end position="101"/>
    </location>
</feature>
<organism evidence="2 3">
    <name type="scientific">Schizothecium vesticola</name>
    <dbReference type="NCBI Taxonomy" id="314040"/>
    <lineage>
        <taxon>Eukaryota</taxon>
        <taxon>Fungi</taxon>
        <taxon>Dikarya</taxon>
        <taxon>Ascomycota</taxon>
        <taxon>Pezizomycotina</taxon>
        <taxon>Sordariomycetes</taxon>
        <taxon>Sordariomycetidae</taxon>
        <taxon>Sordariales</taxon>
        <taxon>Schizotheciaceae</taxon>
        <taxon>Schizothecium</taxon>
    </lineage>
</organism>
<keyword evidence="3" id="KW-1185">Reference proteome</keyword>
<protein>
    <submittedName>
        <fullName evidence="2">Uncharacterized protein</fullName>
    </submittedName>
</protein>
<name>A0AA40F879_9PEZI</name>
<feature type="compositionally biased region" description="Basic and acidic residues" evidence="1">
    <location>
        <begin position="33"/>
        <end position="43"/>
    </location>
</feature>
<evidence type="ECO:0000256" key="1">
    <source>
        <dbReference type="SAM" id="MobiDB-lite"/>
    </source>
</evidence>
<reference evidence="2" key="1">
    <citation type="submission" date="2023-06" db="EMBL/GenBank/DDBJ databases">
        <title>Genome-scale phylogeny and comparative genomics of the fungal order Sordariales.</title>
        <authorList>
            <consortium name="Lawrence Berkeley National Laboratory"/>
            <person name="Hensen N."/>
            <person name="Bonometti L."/>
            <person name="Westerberg I."/>
            <person name="Brannstrom I.O."/>
            <person name="Guillou S."/>
            <person name="Cros-Aarteil S."/>
            <person name="Calhoun S."/>
            <person name="Haridas S."/>
            <person name="Kuo A."/>
            <person name="Mondo S."/>
            <person name="Pangilinan J."/>
            <person name="Riley R."/>
            <person name="LaButti K."/>
            <person name="Andreopoulos B."/>
            <person name="Lipzen A."/>
            <person name="Chen C."/>
            <person name="Yanf M."/>
            <person name="Daum C."/>
            <person name="Ng V."/>
            <person name="Clum A."/>
            <person name="Steindorff A."/>
            <person name="Ohm R."/>
            <person name="Martin F."/>
            <person name="Silar P."/>
            <person name="Natvig D."/>
            <person name="Lalanne C."/>
            <person name="Gautier V."/>
            <person name="Ament-velasquez S.L."/>
            <person name="Kruys A."/>
            <person name="Hutchinson M.I."/>
            <person name="Powell A.J."/>
            <person name="Barry K."/>
            <person name="Miller A.N."/>
            <person name="Grigoriev I.V."/>
            <person name="Debuchy R."/>
            <person name="Gladieux P."/>
            <person name="Thoren M.H."/>
            <person name="Johannesson H."/>
        </authorList>
    </citation>
    <scope>NUCLEOTIDE SEQUENCE</scope>
    <source>
        <strain evidence="2">SMH3187-1</strain>
    </source>
</reference>
<feature type="compositionally biased region" description="Polar residues" evidence="1">
    <location>
        <begin position="1"/>
        <end position="13"/>
    </location>
</feature>
<feature type="region of interest" description="Disordered" evidence="1">
    <location>
        <begin position="1"/>
        <end position="101"/>
    </location>
</feature>
<comment type="caution">
    <text evidence="2">The sequence shown here is derived from an EMBL/GenBank/DDBJ whole genome shotgun (WGS) entry which is preliminary data.</text>
</comment>
<dbReference type="AlphaFoldDB" id="A0AA40F879"/>
<sequence>MLQSWAQLRQIRQSPAHPLSSPEPGRQSIGPPKDLEKRQEGLERAGSGHNLCANITDSPGEPFRARPQRLCIPTPRRSHRDHAASIEPTPQRTRAPSPNSACRNIFASRSRLQSRYLARRHPIVDPALVLFLAATGQPRSYTPAKPTLGRLFTIPPFPPSSMYSIPPSPHTDTQTVMSPHHGQRFCDWSSPQMHSSKTVPSLYSHKLALCLGPLGQRCHWPLSPFPPRCHCFFPRGDV</sequence>
<gene>
    <name evidence="2" type="ORF">B0T18DRAFT_2820</name>
</gene>
<evidence type="ECO:0000313" key="2">
    <source>
        <dbReference type="EMBL" id="KAK0752812.1"/>
    </source>
</evidence>
<accession>A0AA40F879</accession>